<evidence type="ECO:0000259" key="11">
    <source>
        <dbReference type="PROSITE" id="PS50234"/>
    </source>
</evidence>
<dbReference type="Gene3D" id="2.30.29.30">
    <property type="entry name" value="Pleckstrin-homology domain (PH domain)/Phosphotyrosine-binding domain (PTB)"/>
    <property type="match status" value="1"/>
</dbReference>
<keyword evidence="3" id="KW-0813">Transport</keyword>
<dbReference type="Pfam" id="PF22602">
    <property type="entry name" value="NXF_NTF2"/>
    <property type="match status" value="1"/>
</dbReference>
<evidence type="ECO:0000256" key="4">
    <source>
        <dbReference type="ARBA" id="ARBA00022614"/>
    </source>
</evidence>
<feature type="region of interest" description="Disordered" evidence="9">
    <location>
        <begin position="703"/>
        <end position="804"/>
    </location>
</feature>
<evidence type="ECO:0000259" key="10">
    <source>
        <dbReference type="PROSITE" id="PS50177"/>
    </source>
</evidence>
<proteinExistence type="inferred from homology"/>
<dbReference type="SUPFAM" id="SSF53300">
    <property type="entry name" value="vWA-like"/>
    <property type="match status" value="1"/>
</dbReference>
<dbReference type="SMART" id="SM00804">
    <property type="entry name" value="TAP_C"/>
    <property type="match status" value="1"/>
</dbReference>
<dbReference type="STRING" id="5286.A0A0K3C9N0"/>
<dbReference type="PROSITE" id="PS51281">
    <property type="entry name" value="TAP_C"/>
    <property type="match status" value="1"/>
</dbReference>
<feature type="compositionally biased region" description="Low complexity" evidence="9">
    <location>
        <begin position="101"/>
        <end position="117"/>
    </location>
</feature>
<comment type="subcellular location">
    <subcellularLocation>
        <location evidence="1">Nucleus</location>
    </subcellularLocation>
</comment>
<dbReference type="GO" id="GO:0005634">
    <property type="term" value="C:nucleus"/>
    <property type="evidence" value="ECO:0007669"/>
    <property type="project" value="UniProtKB-SubCell"/>
</dbReference>
<keyword evidence="14" id="KW-1185">Reference proteome</keyword>
<dbReference type="Gene3D" id="3.80.10.10">
    <property type="entry name" value="Ribonuclease Inhibitor"/>
    <property type="match status" value="1"/>
</dbReference>
<feature type="region of interest" description="Disordered" evidence="9">
    <location>
        <begin position="15"/>
        <end position="119"/>
    </location>
</feature>
<feature type="compositionally biased region" description="Low complexity" evidence="9">
    <location>
        <begin position="780"/>
        <end position="793"/>
    </location>
</feature>
<evidence type="ECO:0000313" key="14">
    <source>
        <dbReference type="Proteomes" id="UP000199069"/>
    </source>
</evidence>
<evidence type="ECO:0000256" key="2">
    <source>
        <dbReference type="ARBA" id="ARBA00009285"/>
    </source>
</evidence>
<dbReference type="GO" id="GO:0003723">
    <property type="term" value="F:RNA binding"/>
    <property type="evidence" value="ECO:0007669"/>
    <property type="project" value="TreeGrafter"/>
</dbReference>
<evidence type="ECO:0000313" key="13">
    <source>
        <dbReference type="EMBL" id="CTR05342.1"/>
    </source>
</evidence>
<dbReference type="CDD" id="cd13246">
    <property type="entry name" value="PH_Scd1"/>
    <property type="match status" value="1"/>
</dbReference>
<feature type="compositionally biased region" description="Pro residues" evidence="9">
    <location>
        <begin position="870"/>
        <end position="883"/>
    </location>
</feature>
<dbReference type="InterPro" id="IPR032675">
    <property type="entry name" value="LRR_dom_sf"/>
</dbReference>
<evidence type="ECO:0000256" key="5">
    <source>
        <dbReference type="ARBA" id="ARBA00022737"/>
    </source>
</evidence>
<feature type="compositionally biased region" description="Low complexity" evidence="9">
    <location>
        <begin position="550"/>
        <end position="579"/>
    </location>
</feature>
<dbReference type="PROSITE" id="PS50234">
    <property type="entry name" value="VWFA"/>
    <property type="match status" value="1"/>
</dbReference>
<dbReference type="InterPro" id="IPR036465">
    <property type="entry name" value="vWFA_dom_sf"/>
</dbReference>
<dbReference type="Pfam" id="PF15411">
    <property type="entry name" value="PH_10"/>
    <property type="match status" value="1"/>
</dbReference>
<dbReference type="InterPro" id="IPR002035">
    <property type="entry name" value="VWF_A"/>
</dbReference>
<accession>A0A0K3C9N0</accession>
<dbReference type="InterPro" id="IPR005637">
    <property type="entry name" value="TAP_C_dom"/>
</dbReference>
<dbReference type="SUPFAM" id="SSF54427">
    <property type="entry name" value="NTF2-like"/>
    <property type="match status" value="1"/>
</dbReference>
<dbReference type="PANTHER" id="PTHR10662:SF22">
    <property type="entry name" value="NUCLEAR RNA EXPORT FACTOR 1"/>
    <property type="match status" value="1"/>
</dbReference>
<feature type="domain" description="NTF2" evidence="10">
    <location>
        <begin position="343"/>
        <end position="531"/>
    </location>
</feature>
<dbReference type="GO" id="GO:0005085">
    <property type="term" value="F:guanyl-nucleotide exchange factor activity"/>
    <property type="evidence" value="ECO:0007669"/>
    <property type="project" value="InterPro"/>
</dbReference>
<dbReference type="GO" id="GO:0016973">
    <property type="term" value="P:poly(A)+ mRNA export from nucleus"/>
    <property type="evidence" value="ECO:0007669"/>
    <property type="project" value="TreeGrafter"/>
</dbReference>
<dbReference type="Proteomes" id="UP000199069">
    <property type="component" value="Unassembled WGS sequence"/>
</dbReference>
<evidence type="ECO:0000256" key="8">
    <source>
        <dbReference type="SAM" id="Coils"/>
    </source>
</evidence>
<keyword evidence="6" id="KW-0509">mRNA transport</keyword>
<comment type="similarity">
    <text evidence="2">Belongs to the NXF family.</text>
</comment>
<keyword evidence="5" id="KW-0677">Repeat</keyword>
<organism evidence="13 14">
    <name type="scientific">Rhodotorula toruloides</name>
    <name type="common">Yeast</name>
    <name type="synonym">Rhodosporidium toruloides</name>
    <dbReference type="NCBI Taxonomy" id="5286"/>
    <lineage>
        <taxon>Eukaryota</taxon>
        <taxon>Fungi</taxon>
        <taxon>Dikarya</taxon>
        <taxon>Basidiomycota</taxon>
        <taxon>Pucciniomycotina</taxon>
        <taxon>Microbotryomycetes</taxon>
        <taxon>Sporidiobolales</taxon>
        <taxon>Sporidiobolaceae</taxon>
        <taxon>Rhodotorula</taxon>
    </lineage>
</organism>
<dbReference type="Gene3D" id="3.10.450.50">
    <property type="match status" value="1"/>
</dbReference>
<feature type="domain" description="TAP-C" evidence="12">
    <location>
        <begin position="588"/>
        <end position="643"/>
    </location>
</feature>
<dbReference type="PANTHER" id="PTHR10662">
    <property type="entry name" value="NUCLEAR RNA EXPORT FACTOR"/>
    <property type="match status" value="1"/>
</dbReference>
<evidence type="ECO:0000256" key="3">
    <source>
        <dbReference type="ARBA" id="ARBA00022448"/>
    </source>
</evidence>
<gene>
    <name evidence="13" type="primary">FGENESH: predicted gene_2.372</name>
    <name evidence="13" type="ORF">BN2166_0012030</name>
</gene>
<dbReference type="Pfam" id="PF03943">
    <property type="entry name" value="TAP_C"/>
    <property type="match status" value="1"/>
</dbReference>
<name>A0A0K3C9N0_RHOTO</name>
<dbReference type="SUPFAM" id="SSF46934">
    <property type="entry name" value="UBA-like"/>
    <property type="match status" value="1"/>
</dbReference>
<dbReference type="InterPro" id="IPR018222">
    <property type="entry name" value="Nuclear_transport_factor_2_euk"/>
</dbReference>
<dbReference type="EMBL" id="CWKI01000002">
    <property type="protein sequence ID" value="CTR05342.1"/>
    <property type="molecule type" value="Genomic_DNA"/>
</dbReference>
<dbReference type="CDD" id="cd14342">
    <property type="entry name" value="UBA_TAP-C"/>
    <property type="match status" value="1"/>
</dbReference>
<dbReference type="InterPro" id="IPR009060">
    <property type="entry name" value="UBA-like_sf"/>
</dbReference>
<keyword evidence="4" id="KW-0433">Leucine-rich repeat</keyword>
<dbReference type="Gene3D" id="3.40.50.410">
    <property type="entry name" value="von Willebrand factor, type A domain"/>
    <property type="match status" value="1"/>
</dbReference>
<dbReference type="InterPro" id="IPR033511">
    <property type="entry name" value="Cdc24/Scd1_PH_dom"/>
</dbReference>
<feature type="compositionally biased region" description="Low complexity" evidence="9">
    <location>
        <begin position="884"/>
        <end position="894"/>
    </location>
</feature>
<dbReference type="SUPFAM" id="SSF52058">
    <property type="entry name" value="L domain-like"/>
    <property type="match status" value="1"/>
</dbReference>
<feature type="compositionally biased region" description="Gly residues" evidence="9">
    <location>
        <begin position="726"/>
        <end position="735"/>
    </location>
</feature>
<evidence type="ECO:0000256" key="6">
    <source>
        <dbReference type="ARBA" id="ARBA00022816"/>
    </source>
</evidence>
<evidence type="ECO:0000259" key="12">
    <source>
        <dbReference type="PROSITE" id="PS51281"/>
    </source>
</evidence>
<protein>
    <submittedName>
        <fullName evidence="13">FGENESH: predicted gene_2.372 protein</fullName>
    </submittedName>
</protein>
<dbReference type="InterPro" id="IPR011993">
    <property type="entry name" value="PH-like_dom_sf"/>
</dbReference>
<dbReference type="PROSITE" id="PS50177">
    <property type="entry name" value="NTF2_DOMAIN"/>
    <property type="match status" value="1"/>
</dbReference>
<evidence type="ECO:0000256" key="9">
    <source>
        <dbReference type="SAM" id="MobiDB-lite"/>
    </source>
</evidence>
<feature type="region of interest" description="Disordered" evidence="9">
    <location>
        <begin position="539"/>
        <end position="587"/>
    </location>
</feature>
<feature type="compositionally biased region" description="Gly residues" evidence="9">
    <location>
        <begin position="19"/>
        <end position="45"/>
    </location>
</feature>
<feature type="non-terminal residue" evidence="13">
    <location>
        <position position="1687"/>
    </location>
</feature>
<feature type="region of interest" description="Disordered" evidence="9">
    <location>
        <begin position="843"/>
        <end position="894"/>
    </location>
</feature>
<dbReference type="InterPro" id="IPR002075">
    <property type="entry name" value="NTF2_dom"/>
</dbReference>
<dbReference type="Gene3D" id="1.10.8.10">
    <property type="entry name" value="DNA helicase RuvA subunit, C-terminal domain"/>
    <property type="match status" value="1"/>
</dbReference>
<evidence type="ECO:0000256" key="1">
    <source>
        <dbReference type="ARBA" id="ARBA00004123"/>
    </source>
</evidence>
<dbReference type="InterPro" id="IPR030217">
    <property type="entry name" value="NXF_fam"/>
</dbReference>
<feature type="domain" description="VWFA" evidence="11">
    <location>
        <begin position="1176"/>
        <end position="1365"/>
    </location>
</feature>
<feature type="coiled-coil region" evidence="8">
    <location>
        <begin position="1242"/>
        <end position="1269"/>
    </location>
</feature>
<keyword evidence="8" id="KW-0175">Coiled coil</keyword>
<evidence type="ECO:0000256" key="7">
    <source>
        <dbReference type="ARBA" id="ARBA00023242"/>
    </source>
</evidence>
<sequence length="1687" mass="181656">MPPSAAAALFAKALPQASGSGGAGASGSAGKGRAGGQRGGLGRTRGAGAAHMDEDIGMSDGSDGKVRRRGRQARSGPMGERPTQRNARNAPAVLPDKPARSSSVPTTSKPKSTDPPTQNTIDILRLFLLARYSQPDRMLNMENMAEDPVLKEHKLLAPGQPGAPANMAGAIWKLAKEMFPDVISLSLANNNLTSPLVLSPYLLCTSLPNIENVSFANNRFANFRDMDPFSPIVGKQRNDKKPKGWPNLKELVLTGNPVVHSAGTDTAYQREMARRFASLRTLDQKPFDPSIAFSARPDSSVLDGPGLSSRVKSEKAKAAKREPVVFPVEPTSGFFESDGARDFVAQFFLKFFDAYDNDRAALGAAYAPICTFSFHADTAHPARARAKKIGHKGDKRFPNQHKLDWKQYLTADGSRNLNRVKNADKRVKTLKVTPADVVNSINALPKTKHPLEDSTKFVWDSWTLPNLLPPAQPGAEGETVIFASVHGEFTELPSKGVLSFDRNFILAPAPAGSPAQAAGWPCIILSDMLTLRGYSDLAFSKPRPPPQPKQPAATAASTAQPPAAVAGGPSVGAVPGTPGQERAEGVTDEQQTLILQLQQVTRLTYHFAHMCLAQNGWDPHQALSQFQALQAQGSIPPEATKAPQLADDGIAACEKPHVVPVCGHRLHHSCFEAVYGDVRAAKARTSGSLGLCGVCRRDMKIGDGSEAPGKGNKFAKLSGLPAAGPSRGGPAGSMRGGRPDPLFDDDPPQPEIKDDDLVQFPLPSSSAYMPFAPHSNIRESTSTGTASTVTSGSLARRGSGDNGVASTFEIVKPVVTVRAEHTSVDRSYERDKKQHLTCMVSIHMPSRYPPPPQFANLDSAPLHDPSNGRAPPPLPLHRPPSNPPGSVRSLPRSSSPSSSVYSAYAFGATGAPSPAQHNPFAPVVDDLLKRMADWKGHSPEEFGHLRLYDTVNVRKDAATREFIVYLFEEAILCVIDDKRKGIAGKLVDAVTPGGEGDKLRLKGRVYIRHIRAVADSSKGDELSLTITMNDDAVAEFVMLFKERTSLEVWKAQIEILLRQVHASPTDSGYPETPASARMPDRRDVVSEVSSSDASRLTAFSGYTRTTSTSIGPSASVIHEVDESGTGDEFGRFAQNAAYGSSGFKSAVYGQSSLGRSGSVTTSSTIHDPPRNFTPLDLMLIVSVPAPGSGNLKTDILKNSLDFLVNNVGPRTRVSVVTYTVGEGSRGVLRKTPFIAVGKAEGKKRLEKVVEELGCEAEDLTSMIEHKEERVNVVTATNVALDVVLQRTAKSALTGMIIVNDGRDGAQKQQMDLVMARAEAANVPIHTIGYGKTHDPASLWLLSNHSNGSYTFVKDFYDLRDALAGIVGGILSIAATNVRLHIKVPETRLFRIRKVSGTPGAIVSRTGTDVDIEVGELRFGERKDLIVEVEMSLGGFGDQPHEQRRERPQVPEFSTSTDAFFLSKAGINPAALDEYSSAASLYDEEYDAMPDEAPLFEVNAAYRDPAAGKNVSRLNPTPVLLTITVNPPPSHPRSQQPPAAPEIVRRRMELLISDMLSRALLLMTRRNDAQAARLLEETKRIIAAVSSSPLVASAAGQGGSVGRGQTRRGSLASQALVHRTLQALTEDVDSVHEACSDRVLFETTGRYLAAQQAVVLRDQRAWTVKTATERLMWRADNSLWLVSKSRDW</sequence>
<reference evidence="13 14" key="1">
    <citation type="submission" date="2015-07" db="EMBL/GenBank/DDBJ databases">
        <authorList>
            <person name="Cajimat M.N.B."/>
            <person name="Milazzo M.L."/>
            <person name="Fulhorst C.F."/>
        </authorList>
    </citation>
    <scope>NUCLEOTIDE SEQUENCE [LARGE SCALE GENOMIC DNA]</scope>
    <source>
        <strain evidence="13">Single colony</strain>
    </source>
</reference>
<dbReference type="InterPro" id="IPR032710">
    <property type="entry name" value="NTF2-like_dom_sf"/>
</dbReference>
<keyword evidence="7" id="KW-0539">Nucleus</keyword>